<reference evidence="1 2" key="1">
    <citation type="submission" date="2018-06" db="EMBL/GenBank/DDBJ databases">
        <authorList>
            <consortium name="Pathogen Informatics"/>
            <person name="Doyle S."/>
        </authorList>
    </citation>
    <scope>NUCLEOTIDE SEQUENCE [LARGE SCALE GENOMIC DNA]</scope>
    <source>
        <strain evidence="1 2">NCTC13830</strain>
    </source>
</reference>
<evidence type="ECO:0000313" key="1">
    <source>
        <dbReference type="EMBL" id="SUM44312.1"/>
    </source>
</evidence>
<protein>
    <submittedName>
        <fullName evidence="1">Uncharacterized protein</fullName>
    </submittedName>
</protein>
<organism evidence="1 2">
    <name type="scientific">Staphylococcus petrasii</name>
    <dbReference type="NCBI Taxonomy" id="1276936"/>
    <lineage>
        <taxon>Bacteria</taxon>
        <taxon>Bacillati</taxon>
        <taxon>Bacillota</taxon>
        <taxon>Bacilli</taxon>
        <taxon>Bacillales</taxon>
        <taxon>Staphylococcaceae</taxon>
        <taxon>Staphylococcus</taxon>
    </lineage>
</organism>
<accession>A0A380G0J4</accession>
<gene>
    <name evidence="1" type="ORF">NCTC13830_01713</name>
</gene>
<evidence type="ECO:0000313" key="2">
    <source>
        <dbReference type="Proteomes" id="UP000254047"/>
    </source>
</evidence>
<dbReference type="EMBL" id="UHDO01000001">
    <property type="protein sequence ID" value="SUM44312.1"/>
    <property type="molecule type" value="Genomic_DNA"/>
</dbReference>
<proteinExistence type="predicted"/>
<dbReference type="Proteomes" id="UP000254047">
    <property type="component" value="Unassembled WGS sequence"/>
</dbReference>
<dbReference type="AlphaFoldDB" id="A0A380G0J4"/>
<sequence length="29" mass="3419">MTTKTKDKKDILDKVKDILNKKDTVEKKN</sequence>
<name>A0A380G0J4_9STAP</name>